<proteinExistence type="predicted"/>
<evidence type="ECO:0000313" key="3">
    <source>
        <dbReference type="Proteomes" id="UP001174997"/>
    </source>
</evidence>
<feature type="chain" id="PRO_5041264449" description="Secreted protein" evidence="1">
    <location>
        <begin position="27"/>
        <end position="115"/>
    </location>
</feature>
<comment type="caution">
    <text evidence="2">The sequence shown here is derived from an EMBL/GenBank/DDBJ whole genome shotgun (WGS) entry which is preliminary data.</text>
</comment>
<dbReference type="EMBL" id="JAULSY010000156">
    <property type="protein sequence ID" value="KAK0661190.1"/>
    <property type="molecule type" value="Genomic_DNA"/>
</dbReference>
<reference evidence="2" key="1">
    <citation type="submission" date="2023-06" db="EMBL/GenBank/DDBJ databases">
        <title>Genome-scale phylogeny and comparative genomics of the fungal order Sordariales.</title>
        <authorList>
            <consortium name="Lawrence Berkeley National Laboratory"/>
            <person name="Hensen N."/>
            <person name="Bonometti L."/>
            <person name="Westerberg I."/>
            <person name="Brannstrom I.O."/>
            <person name="Guillou S."/>
            <person name="Cros-Aarteil S."/>
            <person name="Calhoun S."/>
            <person name="Haridas S."/>
            <person name="Kuo A."/>
            <person name="Mondo S."/>
            <person name="Pangilinan J."/>
            <person name="Riley R."/>
            <person name="Labutti K."/>
            <person name="Andreopoulos B."/>
            <person name="Lipzen A."/>
            <person name="Chen C."/>
            <person name="Yanf M."/>
            <person name="Daum C."/>
            <person name="Ng V."/>
            <person name="Clum A."/>
            <person name="Steindorff A."/>
            <person name="Ohm R."/>
            <person name="Martin F."/>
            <person name="Silar P."/>
            <person name="Natvig D."/>
            <person name="Lalanne C."/>
            <person name="Gautier V."/>
            <person name="Ament-Velasquez S.L."/>
            <person name="Kruys A."/>
            <person name="Hutchinson M.I."/>
            <person name="Powell A.J."/>
            <person name="Barry K."/>
            <person name="Miller A.N."/>
            <person name="Grigoriev I.V."/>
            <person name="Debuchy R."/>
            <person name="Gladieux P."/>
            <person name="Thoren M.H."/>
            <person name="Johannesson H."/>
        </authorList>
    </citation>
    <scope>NUCLEOTIDE SEQUENCE</scope>
    <source>
        <strain evidence="2">CBS 307.81</strain>
    </source>
</reference>
<keyword evidence="1" id="KW-0732">Signal</keyword>
<sequence>MVHIMASRFQHVAWVAFVVFFSPCLMKTIKCNGSEILPVPSCCPAVARGVCLLKPCASCRALRGLSSMQLDAKISMFWANVVAIRTLIGDDLYRQPSMPGTWPIHPPTSSCMYLD</sequence>
<dbReference type="AlphaFoldDB" id="A0AA40D318"/>
<keyword evidence="3" id="KW-1185">Reference proteome</keyword>
<organism evidence="2 3">
    <name type="scientific">Cercophora samala</name>
    <dbReference type="NCBI Taxonomy" id="330535"/>
    <lineage>
        <taxon>Eukaryota</taxon>
        <taxon>Fungi</taxon>
        <taxon>Dikarya</taxon>
        <taxon>Ascomycota</taxon>
        <taxon>Pezizomycotina</taxon>
        <taxon>Sordariomycetes</taxon>
        <taxon>Sordariomycetidae</taxon>
        <taxon>Sordariales</taxon>
        <taxon>Lasiosphaeriaceae</taxon>
        <taxon>Cercophora</taxon>
    </lineage>
</organism>
<gene>
    <name evidence="2" type="ORF">QBC41DRAFT_37361</name>
</gene>
<dbReference type="Proteomes" id="UP001174997">
    <property type="component" value="Unassembled WGS sequence"/>
</dbReference>
<evidence type="ECO:0000256" key="1">
    <source>
        <dbReference type="SAM" id="SignalP"/>
    </source>
</evidence>
<evidence type="ECO:0008006" key="4">
    <source>
        <dbReference type="Google" id="ProtNLM"/>
    </source>
</evidence>
<accession>A0AA40D318</accession>
<protein>
    <recommendedName>
        <fullName evidence="4">Secreted protein</fullName>
    </recommendedName>
</protein>
<feature type="signal peptide" evidence="1">
    <location>
        <begin position="1"/>
        <end position="26"/>
    </location>
</feature>
<name>A0AA40D318_9PEZI</name>
<evidence type="ECO:0000313" key="2">
    <source>
        <dbReference type="EMBL" id="KAK0661190.1"/>
    </source>
</evidence>